<evidence type="ECO:0000256" key="4">
    <source>
        <dbReference type="ARBA" id="ARBA00032108"/>
    </source>
</evidence>
<dbReference type="InterPro" id="IPR036779">
    <property type="entry name" value="LysM_dom_sf"/>
</dbReference>
<dbReference type="GO" id="GO:0042742">
    <property type="term" value="P:defense response to bacterium"/>
    <property type="evidence" value="ECO:0007669"/>
    <property type="project" value="UniProtKB-KW"/>
</dbReference>
<dbReference type="InterPro" id="IPR018392">
    <property type="entry name" value="LysM"/>
</dbReference>
<dbReference type="Gene3D" id="1.10.530.10">
    <property type="match status" value="1"/>
</dbReference>
<dbReference type="AlphaFoldDB" id="A0A4Y8WP39"/>
<dbReference type="PROSITE" id="PS51257">
    <property type="entry name" value="PROKAR_LIPOPROTEIN"/>
    <property type="match status" value="1"/>
</dbReference>
<keyword evidence="6" id="KW-1185">Reference proteome</keyword>
<comment type="caution">
    <text evidence="5">The sequence shown here is derived from an EMBL/GenBank/DDBJ whole genome shotgun (WGS) entry which is preliminary data.</text>
</comment>
<protein>
    <recommendedName>
        <fullName evidence="4">Peptidoglycan hydrolase</fullName>
    </recommendedName>
</protein>
<dbReference type="InterPro" id="IPR051056">
    <property type="entry name" value="Glycosyl_Hydrolase_73"/>
</dbReference>
<dbReference type="SUPFAM" id="SSF54106">
    <property type="entry name" value="LysM domain"/>
    <property type="match status" value="1"/>
</dbReference>
<dbReference type="PANTHER" id="PTHR33308:SF9">
    <property type="entry name" value="PEPTIDOGLYCAN HYDROLASE FLGJ"/>
    <property type="match status" value="1"/>
</dbReference>
<dbReference type="Proteomes" id="UP000297225">
    <property type="component" value="Unassembled WGS sequence"/>
</dbReference>
<keyword evidence="1" id="KW-0929">Antimicrobial</keyword>
<dbReference type="SMART" id="SM00047">
    <property type="entry name" value="LYZ2"/>
    <property type="match status" value="1"/>
</dbReference>
<dbReference type="InterPro" id="IPR002901">
    <property type="entry name" value="MGlyc_endo_b_GlcNAc-like_dom"/>
</dbReference>
<dbReference type="EMBL" id="SPNC01000098">
    <property type="protein sequence ID" value="TFH94655.1"/>
    <property type="molecule type" value="Genomic_DNA"/>
</dbReference>
<dbReference type="Pfam" id="PF01476">
    <property type="entry name" value="LysM"/>
    <property type="match status" value="2"/>
</dbReference>
<evidence type="ECO:0000256" key="1">
    <source>
        <dbReference type="ARBA" id="ARBA00022529"/>
    </source>
</evidence>
<dbReference type="GO" id="GO:0004040">
    <property type="term" value="F:amidase activity"/>
    <property type="evidence" value="ECO:0007669"/>
    <property type="project" value="InterPro"/>
</dbReference>
<dbReference type="PANTHER" id="PTHR33308">
    <property type="entry name" value="PEPTIDOGLYCAN HYDROLASE FLGJ"/>
    <property type="match status" value="1"/>
</dbReference>
<name>A0A4Y8WP39_9PORP</name>
<dbReference type="PROSITE" id="PS51782">
    <property type="entry name" value="LYSM"/>
    <property type="match status" value="2"/>
</dbReference>
<gene>
    <name evidence="5" type="ORF">E4P47_06575</name>
</gene>
<keyword evidence="2" id="KW-0081">Bacteriolytic enzyme</keyword>
<keyword evidence="3" id="KW-0378">Hydrolase</keyword>
<dbReference type="STRING" id="1122973.GCA_000379925_01791"/>
<evidence type="ECO:0000313" key="5">
    <source>
        <dbReference type="EMBL" id="TFH94655.1"/>
    </source>
</evidence>
<accession>A0A4Y8WP39</accession>
<dbReference type="Pfam" id="PF01832">
    <property type="entry name" value="Glucosaminidase"/>
    <property type="match status" value="1"/>
</dbReference>
<dbReference type="Gene3D" id="3.10.350.10">
    <property type="entry name" value="LysM domain"/>
    <property type="match status" value="1"/>
</dbReference>
<evidence type="ECO:0000256" key="2">
    <source>
        <dbReference type="ARBA" id="ARBA00022638"/>
    </source>
</evidence>
<evidence type="ECO:0000256" key="3">
    <source>
        <dbReference type="ARBA" id="ARBA00022801"/>
    </source>
</evidence>
<evidence type="ECO:0000313" key="6">
    <source>
        <dbReference type="Proteomes" id="UP000297225"/>
    </source>
</evidence>
<dbReference type="CDD" id="cd00118">
    <property type="entry name" value="LysM"/>
    <property type="match status" value="2"/>
</dbReference>
<dbReference type="RefSeq" id="WP_018359020.1">
    <property type="nucleotide sequence ID" value="NZ_CP197400.1"/>
</dbReference>
<dbReference type="SMART" id="SM00257">
    <property type="entry name" value="LysM"/>
    <property type="match status" value="2"/>
</dbReference>
<dbReference type="GeneID" id="66797631"/>
<dbReference type="GO" id="GO:0031640">
    <property type="term" value="P:killing of cells of another organism"/>
    <property type="evidence" value="ECO:0007669"/>
    <property type="project" value="UniProtKB-KW"/>
</dbReference>
<reference evidence="5 6" key="1">
    <citation type="submission" date="2019-03" db="EMBL/GenBank/DDBJ databases">
        <title>Porphyromonas levii Isolated from the Uterus of Dairy Cows.</title>
        <authorList>
            <person name="Francis A.M."/>
        </authorList>
    </citation>
    <scope>NUCLEOTIDE SEQUENCE [LARGE SCALE GENOMIC DNA]</scope>
    <source>
        <strain evidence="5 6">AF5678</strain>
    </source>
</reference>
<proteinExistence type="predicted"/>
<dbReference type="OrthoDB" id="977752at2"/>
<organism evidence="5 6">
    <name type="scientific">Porphyromonas levii</name>
    <dbReference type="NCBI Taxonomy" id="28114"/>
    <lineage>
        <taxon>Bacteria</taxon>
        <taxon>Pseudomonadati</taxon>
        <taxon>Bacteroidota</taxon>
        <taxon>Bacteroidia</taxon>
        <taxon>Bacteroidales</taxon>
        <taxon>Porphyromonadaceae</taxon>
        <taxon>Porphyromonas</taxon>
    </lineage>
</organism>
<sequence length="327" mass="37005">MTRQFLLGSAIVVLMLLSSSCGTSSRSTTIQSQRVPVARSGNPYNRYVERYANIALANQREYGIPASITLAQGLLESGAGLSTLATQANNHFGIKCHRSWRGNRTFHNDDRPNECFRSYDRAEDSFRDHGQFLQQPRYQGLFRLDDKDYKGWARGLQKAGYATDRGYANKLIKIIEDYRLYLIDAGNPGRHYTYDKPTPQPAKKKTITQPTTPDNIRQVYISSGLHYVLAGEGDSLSSIAKELGLSERRLTKYNDLPEGYPLEKGDVIYLERKLQRAIPPHFEHVIQVGESIHSIAQTYGIQLSSLYELNNLPLDYSPVEGDILRLR</sequence>